<protein>
    <submittedName>
        <fullName evidence="1">Uncharacterized protein</fullName>
    </submittedName>
</protein>
<accession>B9Y9Q3</accession>
<name>B9Y9Q3_9FIRM</name>
<sequence length="51" mass="5715">MVFSSGHSPSLTCFLIISRKRTFYKEGSRQKGSPYGLPFINSTKNSGILFK</sequence>
<dbReference type="AlphaFoldDB" id="B9Y9Q3"/>
<organism evidence="1 2">
    <name type="scientific">Holdemania filiformis DSM 12042</name>
    <dbReference type="NCBI Taxonomy" id="545696"/>
    <lineage>
        <taxon>Bacteria</taxon>
        <taxon>Bacillati</taxon>
        <taxon>Bacillota</taxon>
        <taxon>Erysipelotrichia</taxon>
        <taxon>Erysipelotrichales</taxon>
        <taxon>Erysipelotrichaceae</taxon>
        <taxon>Holdemania</taxon>
    </lineage>
</organism>
<proteinExistence type="predicted"/>
<gene>
    <name evidence="1" type="ORF">HOLDEFILI_02559</name>
</gene>
<dbReference type="EMBL" id="ACCF01000148">
    <property type="protein sequence ID" value="EEF67290.1"/>
    <property type="molecule type" value="Genomic_DNA"/>
</dbReference>
<dbReference type="Proteomes" id="UP000005950">
    <property type="component" value="Unassembled WGS sequence"/>
</dbReference>
<comment type="caution">
    <text evidence="1">The sequence shown here is derived from an EMBL/GenBank/DDBJ whole genome shotgun (WGS) entry which is preliminary data.</text>
</comment>
<dbReference type="HOGENOM" id="CLU_3099631_0_0_9"/>
<evidence type="ECO:0000313" key="1">
    <source>
        <dbReference type="EMBL" id="EEF67290.1"/>
    </source>
</evidence>
<evidence type="ECO:0000313" key="2">
    <source>
        <dbReference type="Proteomes" id="UP000005950"/>
    </source>
</evidence>
<reference evidence="1 2" key="2">
    <citation type="submission" date="2009-02" db="EMBL/GenBank/DDBJ databases">
        <title>Draft genome sequence of Holdemania filiformis DSM 12042.</title>
        <authorList>
            <person name="Sudarsanam P."/>
            <person name="Ley R."/>
            <person name="Guruge J."/>
            <person name="Turnbaugh P.J."/>
            <person name="Mahowald M."/>
            <person name="Liep D."/>
            <person name="Gordon J."/>
        </authorList>
    </citation>
    <scope>NUCLEOTIDE SEQUENCE [LARGE SCALE GENOMIC DNA]</scope>
    <source>
        <strain evidence="1 2">DSM 12042</strain>
    </source>
</reference>
<reference evidence="1 2" key="1">
    <citation type="submission" date="2008-12" db="EMBL/GenBank/DDBJ databases">
        <authorList>
            <person name="Fulton L."/>
            <person name="Clifton S."/>
            <person name="Fulton B."/>
            <person name="Xu J."/>
            <person name="Minx P."/>
            <person name="Pepin K.H."/>
            <person name="Johnson M."/>
            <person name="Bhonagiri V."/>
            <person name="Nash W.E."/>
            <person name="Mardis E.R."/>
            <person name="Wilson R.K."/>
        </authorList>
    </citation>
    <scope>NUCLEOTIDE SEQUENCE [LARGE SCALE GENOMIC DNA]</scope>
    <source>
        <strain evidence="1 2">DSM 12042</strain>
    </source>
</reference>